<organism evidence="1 2">
    <name type="scientific">Waterburya agarophytonicola KI4</name>
    <dbReference type="NCBI Taxonomy" id="2874699"/>
    <lineage>
        <taxon>Bacteria</taxon>
        <taxon>Bacillati</taxon>
        <taxon>Cyanobacteriota</taxon>
        <taxon>Cyanophyceae</taxon>
        <taxon>Pleurocapsales</taxon>
        <taxon>Hyellaceae</taxon>
        <taxon>Waterburya</taxon>
        <taxon>Waterburya agarophytonicola</taxon>
    </lineage>
</organism>
<evidence type="ECO:0000313" key="1">
    <source>
        <dbReference type="EMBL" id="MCC0178077.1"/>
    </source>
</evidence>
<proteinExistence type="predicted"/>
<gene>
    <name evidence="1" type="ORF">I4641_13915</name>
</gene>
<accession>A0A964FGC5</accession>
<comment type="caution">
    <text evidence="1">The sequence shown here is derived from an EMBL/GenBank/DDBJ whole genome shotgun (WGS) entry which is preliminary data.</text>
</comment>
<keyword evidence="2" id="KW-1185">Reference proteome</keyword>
<dbReference type="AlphaFoldDB" id="A0A964FGC5"/>
<protein>
    <submittedName>
        <fullName evidence="1">Uncharacterized protein</fullName>
    </submittedName>
</protein>
<evidence type="ECO:0000313" key="2">
    <source>
        <dbReference type="Proteomes" id="UP000729733"/>
    </source>
</evidence>
<dbReference type="RefSeq" id="WP_229641143.1">
    <property type="nucleotide sequence ID" value="NZ_JADWDC010000034.1"/>
</dbReference>
<dbReference type="EMBL" id="JADWDC010000034">
    <property type="protein sequence ID" value="MCC0178077.1"/>
    <property type="molecule type" value="Genomic_DNA"/>
</dbReference>
<sequence length="114" mass="12688">MFGVLLFVIYYICAVHLFVPSSKAKVVTVEMPDQPIEQQLKEVLWADVEPETTTEVTTVSKVEEKPAIADLLEGVEVEKLTLKKARKIAKALGIRQSVKGRKLFCTSKAVILSE</sequence>
<dbReference type="Proteomes" id="UP000729733">
    <property type="component" value="Unassembled WGS sequence"/>
</dbReference>
<reference evidence="1" key="1">
    <citation type="journal article" date="2021" name="Antonie Van Leeuwenhoek">
        <title>Draft genome and description of Waterburya agarophytonicola gen. nov. sp. nov. (Pleurocapsales, Cyanobacteria): a seaweed symbiont.</title>
        <authorList>
            <person name="Bonthond G."/>
            <person name="Shalygin S."/>
            <person name="Bayer T."/>
            <person name="Weinberger F."/>
        </authorList>
    </citation>
    <scope>NUCLEOTIDE SEQUENCE</scope>
    <source>
        <strain evidence="1">KI4</strain>
    </source>
</reference>
<name>A0A964FGC5_9CYAN</name>